<feature type="region of interest" description="Disordered" evidence="1">
    <location>
        <begin position="1"/>
        <end position="66"/>
    </location>
</feature>
<evidence type="ECO:0000256" key="1">
    <source>
        <dbReference type="SAM" id="MobiDB-lite"/>
    </source>
</evidence>
<accession>A0A642VEB8</accession>
<gene>
    <name evidence="2" type="ORF">TRICI_000122</name>
</gene>
<reference evidence="2" key="1">
    <citation type="journal article" date="2019" name="G3 (Bethesda)">
        <title>Genome Assemblies of Two Rare Opportunistic Yeast Pathogens: Diutina rugosa (syn. Candida rugosa) and Trichomonascus ciferrii (syn. Candida ciferrii).</title>
        <authorList>
            <person name="Mixao V."/>
            <person name="Saus E."/>
            <person name="Hansen A.P."/>
            <person name="Lass-Florl C."/>
            <person name="Gabaldon T."/>
        </authorList>
    </citation>
    <scope>NUCLEOTIDE SEQUENCE</scope>
    <source>
        <strain evidence="2">CBS 4856</strain>
    </source>
</reference>
<evidence type="ECO:0000313" key="2">
    <source>
        <dbReference type="EMBL" id="KAA8917735.1"/>
    </source>
</evidence>
<organism evidence="2 3">
    <name type="scientific">Trichomonascus ciferrii</name>
    <dbReference type="NCBI Taxonomy" id="44093"/>
    <lineage>
        <taxon>Eukaryota</taxon>
        <taxon>Fungi</taxon>
        <taxon>Dikarya</taxon>
        <taxon>Ascomycota</taxon>
        <taxon>Saccharomycotina</taxon>
        <taxon>Dipodascomycetes</taxon>
        <taxon>Dipodascales</taxon>
        <taxon>Trichomonascaceae</taxon>
        <taxon>Trichomonascus</taxon>
        <taxon>Trichomonascus ciferrii complex</taxon>
    </lineage>
</organism>
<evidence type="ECO:0000313" key="3">
    <source>
        <dbReference type="Proteomes" id="UP000761534"/>
    </source>
</evidence>
<proteinExistence type="predicted"/>
<dbReference type="AlphaFoldDB" id="A0A642VEB8"/>
<sequence length="125" mass="13378">MHNSGKRRRREGGELTVEPSEILLNSSSSYSPPYPMPLWDDATTSSSGSGEPASADRSPTLGLGVSDDDEYALSEHLLTLESYLTPEPEDDIEAALAAAADHIDDTNNSPFNNDPLGFLSNAINI</sequence>
<feature type="compositionally biased region" description="Basic residues" evidence="1">
    <location>
        <begin position="1"/>
        <end position="10"/>
    </location>
</feature>
<dbReference type="VEuPathDB" id="FungiDB:TRICI_000122"/>
<protein>
    <submittedName>
        <fullName evidence="2">Uncharacterized protein</fullName>
    </submittedName>
</protein>
<comment type="caution">
    <text evidence="2">The sequence shown here is derived from an EMBL/GenBank/DDBJ whole genome shotgun (WGS) entry which is preliminary data.</text>
</comment>
<name>A0A642VEB8_9ASCO</name>
<dbReference type="EMBL" id="SWFS01000013">
    <property type="protein sequence ID" value="KAA8917735.1"/>
    <property type="molecule type" value="Genomic_DNA"/>
</dbReference>
<dbReference type="Proteomes" id="UP000761534">
    <property type="component" value="Unassembled WGS sequence"/>
</dbReference>
<keyword evidence="3" id="KW-1185">Reference proteome</keyword>